<dbReference type="SUPFAM" id="SSF52738">
    <property type="entry name" value="Methylesterase CheB, C-terminal domain"/>
    <property type="match status" value="1"/>
</dbReference>
<dbReference type="RefSeq" id="WP_144233531.1">
    <property type="nucleotide sequence ID" value="NZ_QMIF01000001.1"/>
</dbReference>
<dbReference type="HAMAP" id="MF_00099">
    <property type="entry name" value="CheB_chemtxs"/>
    <property type="match status" value="1"/>
</dbReference>
<evidence type="ECO:0000313" key="11">
    <source>
        <dbReference type="Proteomes" id="UP000434052"/>
    </source>
</evidence>
<name>A0A6P1ZL27_9BACT</name>
<dbReference type="GO" id="GO:0005737">
    <property type="term" value="C:cytoplasm"/>
    <property type="evidence" value="ECO:0007669"/>
    <property type="project" value="UniProtKB-SubCell"/>
</dbReference>
<evidence type="ECO:0000259" key="8">
    <source>
        <dbReference type="PROSITE" id="PS50110"/>
    </source>
</evidence>
<dbReference type="Pfam" id="PF00072">
    <property type="entry name" value="Response_reg"/>
    <property type="match status" value="1"/>
</dbReference>
<dbReference type="InterPro" id="IPR011006">
    <property type="entry name" value="CheY-like_superfamily"/>
</dbReference>
<feature type="modified residue" description="4-aspartylphosphate" evidence="5 7">
    <location>
        <position position="64"/>
    </location>
</feature>
<keyword evidence="5 7" id="KW-0597">Phosphoprotein</keyword>
<feature type="active site" evidence="5 6">
    <location>
        <position position="181"/>
    </location>
</feature>
<dbReference type="Proteomes" id="UP000434052">
    <property type="component" value="Unassembled WGS sequence"/>
</dbReference>
<dbReference type="PROSITE" id="PS50122">
    <property type="entry name" value="CHEB"/>
    <property type="match status" value="1"/>
</dbReference>
<evidence type="ECO:0000256" key="1">
    <source>
        <dbReference type="ARBA" id="ARBA00022490"/>
    </source>
</evidence>
<dbReference type="EMBL" id="QMIF01000001">
    <property type="protein sequence ID" value="TVM36493.1"/>
    <property type="molecule type" value="Genomic_DNA"/>
</dbReference>
<dbReference type="Gene3D" id="3.40.50.180">
    <property type="entry name" value="Methylesterase CheB, C-terminal domain"/>
    <property type="match status" value="1"/>
</dbReference>
<dbReference type="PIRSF" id="PIRSF000876">
    <property type="entry name" value="RR_chemtxs_CheB"/>
    <property type="match status" value="1"/>
</dbReference>
<dbReference type="SMART" id="SM00448">
    <property type="entry name" value="REC"/>
    <property type="match status" value="1"/>
</dbReference>
<evidence type="ECO:0000256" key="7">
    <source>
        <dbReference type="PROSITE-ProRule" id="PRU00169"/>
    </source>
</evidence>
<evidence type="ECO:0000313" key="10">
    <source>
        <dbReference type="EMBL" id="TVM36493.1"/>
    </source>
</evidence>
<comment type="PTM">
    <text evidence="5">Phosphorylated by CheA. Phosphorylation of the N-terminal regulatory domain activates the methylesterase activity.</text>
</comment>
<dbReference type="AlphaFoldDB" id="A0A6P1ZL27"/>
<feature type="domain" description="Response regulatory" evidence="8">
    <location>
        <begin position="13"/>
        <end position="131"/>
    </location>
</feature>
<comment type="catalytic activity">
    <reaction evidence="5">
        <text>L-glutaminyl-[protein] + H2O = L-glutamyl-[protein] + NH4(+)</text>
        <dbReference type="Rhea" id="RHEA:16441"/>
        <dbReference type="Rhea" id="RHEA-COMP:10207"/>
        <dbReference type="Rhea" id="RHEA-COMP:10208"/>
        <dbReference type="ChEBI" id="CHEBI:15377"/>
        <dbReference type="ChEBI" id="CHEBI:28938"/>
        <dbReference type="ChEBI" id="CHEBI:29973"/>
        <dbReference type="ChEBI" id="CHEBI:30011"/>
        <dbReference type="EC" id="3.5.1.44"/>
    </reaction>
</comment>
<protein>
    <recommendedName>
        <fullName evidence="5">Protein-glutamate methylesterase/protein-glutamine glutaminase</fullName>
        <ecNumber evidence="5">3.1.1.61</ecNumber>
        <ecNumber evidence="5">3.5.1.44</ecNumber>
    </recommendedName>
</protein>
<comment type="domain">
    <text evidence="5">Contains a C-terminal catalytic domain, and an N-terminal region which modulates catalytic activity.</text>
</comment>
<comment type="similarity">
    <text evidence="5">Belongs to the CheB family.</text>
</comment>
<feature type="active site" evidence="5 6">
    <location>
        <position position="208"/>
    </location>
</feature>
<evidence type="ECO:0000259" key="9">
    <source>
        <dbReference type="PROSITE" id="PS50122"/>
    </source>
</evidence>
<keyword evidence="3 5" id="KW-0378">Hydrolase</keyword>
<dbReference type="GO" id="GO:0008984">
    <property type="term" value="F:protein-glutamate methylesterase activity"/>
    <property type="evidence" value="ECO:0007669"/>
    <property type="project" value="UniProtKB-UniRule"/>
</dbReference>
<dbReference type="GO" id="GO:0000156">
    <property type="term" value="F:phosphorelay response regulator activity"/>
    <property type="evidence" value="ECO:0007669"/>
    <property type="project" value="InterPro"/>
</dbReference>
<keyword evidence="2 5" id="KW-0145">Chemotaxis</keyword>
<reference evidence="10 11" key="1">
    <citation type="submission" date="2018-06" db="EMBL/GenBank/DDBJ databases">
        <title>Complete genome of Desulfovibrio marinus P48SEP.</title>
        <authorList>
            <person name="Crispim J.S."/>
            <person name="Vidigal P.M.P."/>
            <person name="Silva L.C.F."/>
            <person name="Araujo L.C."/>
            <person name="Laguardia C.N."/>
            <person name="Dias R.S."/>
            <person name="Sousa M.P."/>
            <person name="Paula S.O."/>
            <person name="Silva C."/>
        </authorList>
    </citation>
    <scope>NUCLEOTIDE SEQUENCE [LARGE SCALE GENOMIC DNA]</scope>
    <source>
        <strain evidence="10 11">P48SEP</strain>
    </source>
</reference>
<dbReference type="GO" id="GO:0050568">
    <property type="term" value="F:protein-glutamine glutaminase activity"/>
    <property type="evidence" value="ECO:0007669"/>
    <property type="project" value="UniProtKB-UniRule"/>
</dbReference>
<dbReference type="PROSITE" id="PS50110">
    <property type="entry name" value="RESPONSE_REGULATORY"/>
    <property type="match status" value="1"/>
</dbReference>
<dbReference type="InterPro" id="IPR000673">
    <property type="entry name" value="Sig_transdc_resp-reg_Me-estase"/>
</dbReference>
<gene>
    <name evidence="5" type="primary">cheB</name>
    <name evidence="10" type="ORF">DQK91_00780</name>
</gene>
<feature type="active site" evidence="5 6">
    <location>
        <position position="301"/>
    </location>
</feature>
<evidence type="ECO:0000256" key="3">
    <source>
        <dbReference type="ARBA" id="ARBA00022801"/>
    </source>
</evidence>
<dbReference type="NCBIfam" id="NF001965">
    <property type="entry name" value="PRK00742.1"/>
    <property type="match status" value="1"/>
</dbReference>
<dbReference type="OrthoDB" id="9793421at2"/>
<dbReference type="InterPro" id="IPR008248">
    <property type="entry name" value="CheB-like"/>
</dbReference>
<comment type="catalytic activity">
    <reaction evidence="4 5">
        <text>[protein]-L-glutamate 5-O-methyl ester + H2O = L-glutamyl-[protein] + methanol + H(+)</text>
        <dbReference type="Rhea" id="RHEA:23236"/>
        <dbReference type="Rhea" id="RHEA-COMP:10208"/>
        <dbReference type="Rhea" id="RHEA-COMP:10311"/>
        <dbReference type="ChEBI" id="CHEBI:15377"/>
        <dbReference type="ChEBI" id="CHEBI:15378"/>
        <dbReference type="ChEBI" id="CHEBI:17790"/>
        <dbReference type="ChEBI" id="CHEBI:29973"/>
        <dbReference type="ChEBI" id="CHEBI:82795"/>
        <dbReference type="EC" id="3.1.1.61"/>
    </reaction>
</comment>
<organism evidence="10 11">
    <name type="scientific">Oceanidesulfovibrio marinus</name>
    <dbReference type="NCBI Taxonomy" id="370038"/>
    <lineage>
        <taxon>Bacteria</taxon>
        <taxon>Pseudomonadati</taxon>
        <taxon>Thermodesulfobacteriota</taxon>
        <taxon>Desulfovibrionia</taxon>
        <taxon>Desulfovibrionales</taxon>
        <taxon>Desulfovibrionaceae</taxon>
        <taxon>Oceanidesulfovibrio</taxon>
    </lineage>
</organism>
<dbReference type="GO" id="GO:0006935">
    <property type="term" value="P:chemotaxis"/>
    <property type="evidence" value="ECO:0007669"/>
    <property type="project" value="UniProtKB-UniRule"/>
</dbReference>
<dbReference type="CDD" id="cd16432">
    <property type="entry name" value="CheB_Rec"/>
    <property type="match status" value="1"/>
</dbReference>
<dbReference type="EC" id="3.5.1.44" evidence="5"/>
<dbReference type="Gene3D" id="3.40.50.2300">
    <property type="match status" value="1"/>
</dbReference>
<dbReference type="PANTHER" id="PTHR42872:SF6">
    <property type="entry name" value="PROTEIN-GLUTAMATE METHYLESTERASE_PROTEIN-GLUTAMINE GLUTAMINASE"/>
    <property type="match status" value="1"/>
</dbReference>
<evidence type="ECO:0000256" key="2">
    <source>
        <dbReference type="ARBA" id="ARBA00022500"/>
    </source>
</evidence>
<dbReference type="SUPFAM" id="SSF52172">
    <property type="entry name" value="CheY-like"/>
    <property type="match status" value="1"/>
</dbReference>
<dbReference type="PANTHER" id="PTHR42872">
    <property type="entry name" value="PROTEIN-GLUTAMATE METHYLESTERASE/PROTEIN-GLUTAMINE GLUTAMINASE"/>
    <property type="match status" value="1"/>
</dbReference>
<dbReference type="EC" id="3.1.1.61" evidence="5"/>
<comment type="function">
    <text evidence="5">Involved in chemotaxis. Part of a chemotaxis signal transduction system that modulates chemotaxis in response to various stimuli. Catalyzes the demethylation of specific methylglutamate residues introduced into the chemoreceptors (methyl-accepting chemotaxis proteins or MCP) by CheR. Also mediates the irreversible deamidation of specific glutamine residues to glutamic acid.</text>
</comment>
<dbReference type="InterPro" id="IPR001789">
    <property type="entry name" value="Sig_transdc_resp-reg_receiver"/>
</dbReference>
<dbReference type="CDD" id="cd17541">
    <property type="entry name" value="REC_CheB-like"/>
    <property type="match status" value="1"/>
</dbReference>
<dbReference type="InterPro" id="IPR035909">
    <property type="entry name" value="CheB_C"/>
</dbReference>
<proteinExistence type="inferred from homology"/>
<keyword evidence="1 5" id="KW-0963">Cytoplasm</keyword>
<sequence length="362" mass="38409">MARTGKDKDSRIGVLIVDDSTVVREAMRYAVESDPELFVAGLAANGREAIEKTRSLEPDVIAMDFHMPDMNGIQATRQIMQETPTPIVIVSGLLDPKEASANFMALDAGALALLEKPRFIGAEQQQALGEIVKTLKLMSEVTVIRRRPGKEEQPKIQPGPARRDIHAGKRGPFSLVAIGASTGGPQAISRILSLLPADFSLPILIVQHIAPGFLQGLIHWLNAQTPLEVETALHGKRPLPGHVYFAPDGAHLGVGRGNVMLLSDAAPENNLRPSVSHLFRSVANVLGDKGVGVLLTGMGSDGAAELGAMHGKGALTVGQSEESCIVFGMPRAARDAGATDLMLSLDDIATMLITAHNNTKSS</sequence>
<accession>A0A6P1ZL27</accession>
<evidence type="ECO:0000256" key="6">
    <source>
        <dbReference type="PROSITE-ProRule" id="PRU00050"/>
    </source>
</evidence>
<evidence type="ECO:0000256" key="5">
    <source>
        <dbReference type="HAMAP-Rule" id="MF_00099"/>
    </source>
</evidence>
<evidence type="ECO:0000256" key="4">
    <source>
        <dbReference type="ARBA" id="ARBA00048267"/>
    </source>
</evidence>
<comment type="caution">
    <text evidence="10">The sequence shown here is derived from an EMBL/GenBank/DDBJ whole genome shotgun (WGS) entry which is preliminary data.</text>
</comment>
<feature type="domain" description="CheB-type methylesterase" evidence="9">
    <location>
        <begin position="172"/>
        <end position="359"/>
    </location>
</feature>
<dbReference type="Pfam" id="PF01339">
    <property type="entry name" value="CheB_methylest"/>
    <property type="match status" value="1"/>
</dbReference>
<comment type="subcellular location">
    <subcellularLocation>
        <location evidence="5">Cytoplasm</location>
    </subcellularLocation>
</comment>